<reference evidence="2" key="1">
    <citation type="submission" date="2020-03" db="EMBL/GenBank/DDBJ databases">
        <title>Intra-Species Differences in Population Size shape Life History and Genome Evolution.</title>
        <authorList>
            <person name="Willemsen D."/>
            <person name="Cui R."/>
            <person name="Valenzano D.R."/>
        </authorList>
    </citation>
    <scope>NUCLEOTIDE SEQUENCE</scope>
    <source>
        <strain evidence="2">GRZ</strain>
        <tissue evidence="2">Whole</tissue>
    </source>
</reference>
<dbReference type="AlphaFoldDB" id="A0A9D3BCR1"/>
<feature type="region of interest" description="Disordered" evidence="1">
    <location>
        <begin position="128"/>
        <end position="197"/>
    </location>
</feature>
<accession>A0A9D3BCR1</accession>
<evidence type="ECO:0000313" key="3">
    <source>
        <dbReference type="Proteomes" id="UP000822369"/>
    </source>
</evidence>
<organism evidence="2 3">
    <name type="scientific">Nothobranchius furzeri</name>
    <name type="common">Turquoise killifish</name>
    <dbReference type="NCBI Taxonomy" id="105023"/>
    <lineage>
        <taxon>Eukaryota</taxon>
        <taxon>Metazoa</taxon>
        <taxon>Chordata</taxon>
        <taxon>Craniata</taxon>
        <taxon>Vertebrata</taxon>
        <taxon>Euteleostomi</taxon>
        <taxon>Actinopterygii</taxon>
        <taxon>Neopterygii</taxon>
        <taxon>Teleostei</taxon>
        <taxon>Neoteleostei</taxon>
        <taxon>Acanthomorphata</taxon>
        <taxon>Ovalentaria</taxon>
        <taxon>Atherinomorphae</taxon>
        <taxon>Cyprinodontiformes</taxon>
        <taxon>Nothobranchiidae</taxon>
        <taxon>Nothobranchius</taxon>
    </lineage>
</organism>
<protein>
    <submittedName>
        <fullName evidence="2">LOC107397319-like protein</fullName>
    </submittedName>
</protein>
<evidence type="ECO:0000256" key="1">
    <source>
        <dbReference type="SAM" id="MobiDB-lite"/>
    </source>
</evidence>
<feature type="region of interest" description="Disordered" evidence="1">
    <location>
        <begin position="1"/>
        <end position="28"/>
    </location>
</feature>
<sequence>MAHSTMTSESCRETMEQEEQQQPESTEGRVVARRSVFSSLMRGLLWPFSVLVRAFRRLWGVHGFQKLPERDSPGLGTSSPARPSLTARKQLRGVSRLLLFFLPHWAQASMGYPVFSSIGRALSPEVSISPTKLHGKGSKRKQDDLEDEDGEDEHPTWVEVLSQDLSDEGTEEDPDYEPSSTSTDSGEYSSHNSTINDLNISDGHVVIEDVNTDAVALPAETACPED</sequence>
<feature type="compositionally biased region" description="Acidic residues" evidence="1">
    <location>
        <begin position="165"/>
        <end position="176"/>
    </location>
</feature>
<name>A0A9D3BCR1_NOTFU</name>
<dbReference type="Proteomes" id="UP000822369">
    <property type="component" value="Chromosome 17"/>
</dbReference>
<proteinExistence type="predicted"/>
<gene>
    <name evidence="2" type="ORF">G4P62_019088</name>
</gene>
<evidence type="ECO:0000313" key="2">
    <source>
        <dbReference type="EMBL" id="KAF7203484.1"/>
    </source>
</evidence>
<feature type="compositionally biased region" description="Low complexity" evidence="1">
    <location>
        <begin position="179"/>
        <end position="190"/>
    </location>
</feature>
<dbReference type="EMBL" id="JAAVVJ010000017">
    <property type="protein sequence ID" value="KAF7203484.1"/>
    <property type="molecule type" value="Genomic_DNA"/>
</dbReference>
<comment type="caution">
    <text evidence="2">The sequence shown here is derived from an EMBL/GenBank/DDBJ whole genome shotgun (WGS) entry which is preliminary data.</text>
</comment>